<accession>A0A517S9H3</accession>
<evidence type="ECO:0000256" key="1">
    <source>
        <dbReference type="SAM" id="MobiDB-lite"/>
    </source>
</evidence>
<reference evidence="2 3" key="1">
    <citation type="submission" date="2019-02" db="EMBL/GenBank/DDBJ databases">
        <title>Deep-cultivation of Planctomycetes and their phenomic and genomic characterization uncovers novel biology.</title>
        <authorList>
            <person name="Wiegand S."/>
            <person name="Jogler M."/>
            <person name="Boedeker C."/>
            <person name="Pinto D."/>
            <person name="Vollmers J."/>
            <person name="Rivas-Marin E."/>
            <person name="Kohn T."/>
            <person name="Peeters S.H."/>
            <person name="Heuer A."/>
            <person name="Rast P."/>
            <person name="Oberbeckmann S."/>
            <person name="Bunk B."/>
            <person name="Jeske O."/>
            <person name="Meyerdierks A."/>
            <person name="Storesund J.E."/>
            <person name="Kallscheuer N."/>
            <person name="Luecker S."/>
            <person name="Lage O.M."/>
            <person name="Pohl T."/>
            <person name="Merkel B.J."/>
            <person name="Hornburger P."/>
            <person name="Mueller R.-W."/>
            <person name="Bruemmer F."/>
            <person name="Labrenz M."/>
            <person name="Spormann A.M."/>
            <person name="Op den Camp H."/>
            <person name="Overmann J."/>
            <person name="Amann R."/>
            <person name="Jetten M.S.M."/>
            <person name="Mascher T."/>
            <person name="Medema M.H."/>
            <person name="Devos D.P."/>
            <person name="Kaster A.-K."/>
            <person name="Ovreas L."/>
            <person name="Rohde M."/>
            <person name="Galperin M.Y."/>
            <person name="Jogler C."/>
        </authorList>
    </citation>
    <scope>NUCLEOTIDE SEQUENCE [LARGE SCALE GENOMIC DNA]</scope>
    <source>
        <strain evidence="2 3">Pan44</strain>
    </source>
</reference>
<organism evidence="2 3">
    <name type="scientific">Caulifigura coniformis</name>
    <dbReference type="NCBI Taxonomy" id="2527983"/>
    <lineage>
        <taxon>Bacteria</taxon>
        <taxon>Pseudomonadati</taxon>
        <taxon>Planctomycetota</taxon>
        <taxon>Planctomycetia</taxon>
        <taxon>Planctomycetales</taxon>
        <taxon>Planctomycetaceae</taxon>
        <taxon>Caulifigura</taxon>
    </lineage>
</organism>
<dbReference type="RefSeq" id="WP_145027432.1">
    <property type="nucleotide sequence ID" value="NZ_CP036271.1"/>
</dbReference>
<protein>
    <submittedName>
        <fullName evidence="2">Uncharacterized protein</fullName>
    </submittedName>
</protein>
<gene>
    <name evidence="2" type="ORF">Pan44_07990</name>
</gene>
<sequence length="106" mass="11722">MTEESTTKKKTTKDQDTASVEPAKVIRQGAIAASIWKRQSPSGFAYYDFTISRSWKTQTGKTGYSRSFFGANQEALLHVVTETTKWIAENTQEQPELASEPAAMAA</sequence>
<dbReference type="EMBL" id="CP036271">
    <property type="protein sequence ID" value="QDT52787.1"/>
    <property type="molecule type" value="Genomic_DNA"/>
</dbReference>
<feature type="region of interest" description="Disordered" evidence="1">
    <location>
        <begin position="1"/>
        <end position="22"/>
    </location>
</feature>
<name>A0A517S9H3_9PLAN</name>
<dbReference type="AlphaFoldDB" id="A0A517S9H3"/>
<evidence type="ECO:0000313" key="2">
    <source>
        <dbReference type="EMBL" id="QDT52787.1"/>
    </source>
</evidence>
<keyword evidence="3" id="KW-1185">Reference proteome</keyword>
<evidence type="ECO:0000313" key="3">
    <source>
        <dbReference type="Proteomes" id="UP000315700"/>
    </source>
</evidence>
<dbReference type="OrthoDB" id="289463at2"/>
<dbReference type="Proteomes" id="UP000315700">
    <property type="component" value="Chromosome"/>
</dbReference>
<dbReference type="InParanoid" id="A0A517S9H3"/>
<proteinExistence type="predicted"/>
<dbReference type="KEGG" id="ccos:Pan44_07990"/>